<dbReference type="Proteomes" id="UP001519332">
    <property type="component" value="Unassembled WGS sequence"/>
</dbReference>
<dbReference type="CDD" id="cd05233">
    <property type="entry name" value="SDR_c"/>
    <property type="match status" value="1"/>
</dbReference>
<keyword evidence="4" id="KW-1185">Reference proteome</keyword>
<dbReference type="InterPro" id="IPR020904">
    <property type="entry name" value="Sc_DH/Rdtase_CS"/>
</dbReference>
<organism evidence="3 4">
    <name type="scientific">Kibdelosporangium banguiense</name>
    <dbReference type="NCBI Taxonomy" id="1365924"/>
    <lineage>
        <taxon>Bacteria</taxon>
        <taxon>Bacillati</taxon>
        <taxon>Actinomycetota</taxon>
        <taxon>Actinomycetes</taxon>
        <taxon>Pseudonocardiales</taxon>
        <taxon>Pseudonocardiaceae</taxon>
        <taxon>Kibdelosporangium</taxon>
    </lineage>
</organism>
<proteinExistence type="inferred from homology"/>
<sequence>MRGLEGKTVVVAGGATGIGRGVALRLGQEGAKVVLGDLDGAGADRVAGDITEAGGVAIGVQFDLGDDESVTSLIETAVGEFKTVHGLYNCAADTSPETIVADTHVMEADLGIWRRTFEINLLGFVRTCKAVLPILLGNGGGAIVNTSSAAASLGEPTRPAYAASKAGINTLTRHIATTWGKQGVRCNSVAPGVVLTERLKENPPQELLDWASSLVRAPRLGETSDIGAAVAFLLSDDAEWVNGQVWRVDGGHEFRE</sequence>
<dbReference type="Gene3D" id="3.40.50.720">
    <property type="entry name" value="NAD(P)-binding Rossmann-like Domain"/>
    <property type="match status" value="1"/>
</dbReference>
<dbReference type="EMBL" id="JAGINW010000001">
    <property type="protein sequence ID" value="MBP2328559.1"/>
    <property type="molecule type" value="Genomic_DNA"/>
</dbReference>
<dbReference type="SUPFAM" id="SSF51735">
    <property type="entry name" value="NAD(P)-binding Rossmann-fold domains"/>
    <property type="match status" value="1"/>
</dbReference>
<dbReference type="PANTHER" id="PTHR24321:SF14">
    <property type="entry name" value="SHORT-CHAIN TYPE DEHYDROGENASE_REDUCTASE BLR2146-RELATED"/>
    <property type="match status" value="1"/>
</dbReference>
<keyword evidence="2" id="KW-0560">Oxidoreductase</keyword>
<comment type="caution">
    <text evidence="3">The sequence shown here is derived from an EMBL/GenBank/DDBJ whole genome shotgun (WGS) entry which is preliminary data.</text>
</comment>
<evidence type="ECO:0000256" key="1">
    <source>
        <dbReference type="ARBA" id="ARBA00006484"/>
    </source>
</evidence>
<evidence type="ECO:0000313" key="4">
    <source>
        <dbReference type="Proteomes" id="UP001519332"/>
    </source>
</evidence>
<evidence type="ECO:0000256" key="2">
    <source>
        <dbReference type="ARBA" id="ARBA00023002"/>
    </source>
</evidence>
<accession>A0ABS4TVX5</accession>
<dbReference type="Pfam" id="PF13561">
    <property type="entry name" value="adh_short_C2"/>
    <property type="match status" value="1"/>
</dbReference>
<protein>
    <submittedName>
        <fullName evidence="3">NAD(P)-dependent dehydrogenase (Short-subunit alcohol dehydrogenase family)</fullName>
    </submittedName>
</protein>
<dbReference type="PRINTS" id="PR00081">
    <property type="entry name" value="GDHRDH"/>
</dbReference>
<evidence type="ECO:0000313" key="3">
    <source>
        <dbReference type="EMBL" id="MBP2328559.1"/>
    </source>
</evidence>
<dbReference type="InterPro" id="IPR036291">
    <property type="entry name" value="NAD(P)-bd_dom_sf"/>
</dbReference>
<comment type="similarity">
    <text evidence="1">Belongs to the short-chain dehydrogenases/reductases (SDR) family.</text>
</comment>
<dbReference type="InterPro" id="IPR002347">
    <property type="entry name" value="SDR_fam"/>
</dbReference>
<name>A0ABS4TVX5_9PSEU</name>
<gene>
    <name evidence="3" type="ORF">JOF56_008944</name>
</gene>
<reference evidence="3 4" key="1">
    <citation type="submission" date="2021-03" db="EMBL/GenBank/DDBJ databases">
        <title>Sequencing the genomes of 1000 actinobacteria strains.</title>
        <authorList>
            <person name="Klenk H.-P."/>
        </authorList>
    </citation>
    <scope>NUCLEOTIDE SEQUENCE [LARGE SCALE GENOMIC DNA]</scope>
    <source>
        <strain evidence="3 4">DSM 46670</strain>
    </source>
</reference>
<dbReference type="RefSeq" id="WP_209645530.1">
    <property type="nucleotide sequence ID" value="NZ_JAGINW010000001.1"/>
</dbReference>
<dbReference type="PROSITE" id="PS00061">
    <property type="entry name" value="ADH_SHORT"/>
    <property type="match status" value="1"/>
</dbReference>
<dbReference type="PANTHER" id="PTHR24321">
    <property type="entry name" value="DEHYDROGENASES, SHORT CHAIN"/>
    <property type="match status" value="1"/>
</dbReference>